<reference evidence="2 3" key="1">
    <citation type="journal article" date="2023" name="Environ Microbiome">
        <title>A coral-associated actinobacterium mitigates coral bleaching under heat stress.</title>
        <authorList>
            <person name="Li J."/>
            <person name="Zou Y."/>
            <person name="Li Q."/>
            <person name="Zhang J."/>
            <person name="Bourne D.G."/>
            <person name="Lyu Y."/>
            <person name="Liu C."/>
            <person name="Zhang S."/>
        </authorList>
    </citation>
    <scope>NUCLEOTIDE SEQUENCE [LARGE SCALE GENOMIC DNA]</scope>
    <source>
        <strain evidence="2 3">SCSIO 13291</strain>
    </source>
</reference>
<name>A0ABZ3CA12_9ACTN</name>
<dbReference type="RefSeq" id="WP_232549104.1">
    <property type="nucleotide sequence ID" value="NZ_CP115965.1"/>
</dbReference>
<proteinExistence type="predicted"/>
<keyword evidence="1" id="KW-1133">Transmembrane helix</keyword>
<evidence type="ECO:0008006" key="4">
    <source>
        <dbReference type="Google" id="ProtNLM"/>
    </source>
</evidence>
<protein>
    <recommendedName>
        <fullName evidence="4">DUF4244 domain-containing protein</fullName>
    </recommendedName>
</protein>
<keyword evidence="3" id="KW-1185">Reference proteome</keyword>
<keyword evidence="1" id="KW-0812">Transmembrane</keyword>
<evidence type="ECO:0000313" key="3">
    <source>
        <dbReference type="Proteomes" id="UP001434337"/>
    </source>
</evidence>
<sequence>MDDHNNSGVSTLAGGTVLADTVLADAVVHETVLPETVLHEMVLADAGVVSQGTDGCARDERGLTTVEYAVGLVLVITIVGLLITAANQGWFMDLVKVLVRAIFAAVTGVVTG</sequence>
<organism evidence="2 3">
    <name type="scientific">Propioniciclava soli</name>
    <dbReference type="NCBI Taxonomy" id="2775081"/>
    <lineage>
        <taxon>Bacteria</taxon>
        <taxon>Bacillati</taxon>
        <taxon>Actinomycetota</taxon>
        <taxon>Actinomycetes</taxon>
        <taxon>Propionibacteriales</taxon>
        <taxon>Propionibacteriaceae</taxon>
        <taxon>Propioniciclava</taxon>
    </lineage>
</organism>
<evidence type="ECO:0000313" key="2">
    <source>
        <dbReference type="EMBL" id="WZW99029.1"/>
    </source>
</evidence>
<keyword evidence="1" id="KW-0472">Membrane</keyword>
<feature type="transmembrane region" description="Helical" evidence="1">
    <location>
        <begin position="68"/>
        <end position="86"/>
    </location>
</feature>
<dbReference type="Proteomes" id="UP001434337">
    <property type="component" value="Chromosome"/>
</dbReference>
<dbReference type="EMBL" id="CP115965">
    <property type="protein sequence ID" value="WZW99029.1"/>
    <property type="molecule type" value="Genomic_DNA"/>
</dbReference>
<accession>A0ABZ3CA12</accession>
<evidence type="ECO:0000256" key="1">
    <source>
        <dbReference type="SAM" id="Phobius"/>
    </source>
</evidence>
<gene>
    <name evidence="2" type="ORF">PCC79_02120</name>
</gene>